<keyword evidence="5 9" id="KW-0068">Autocatalytic cleavage</keyword>
<dbReference type="NCBIfam" id="TIGR00120">
    <property type="entry name" value="ArgJ"/>
    <property type="match status" value="1"/>
</dbReference>
<feature type="binding site" evidence="9">
    <location>
        <position position="321"/>
    </location>
    <ligand>
        <name>substrate</name>
    </ligand>
</feature>
<dbReference type="CDD" id="cd02152">
    <property type="entry name" value="OAT"/>
    <property type="match status" value="1"/>
</dbReference>
<keyword evidence="2 9" id="KW-0055">Arginine biosynthesis</keyword>
<dbReference type="Gene3D" id="3.10.20.340">
    <property type="entry name" value="ArgJ beta chain, C-terminal domain"/>
    <property type="match status" value="1"/>
</dbReference>
<dbReference type="InterPro" id="IPR016117">
    <property type="entry name" value="ArgJ-like_dom_sf"/>
</dbReference>
<gene>
    <name evidence="10" type="ORF">BDW59DRAFT_128569</name>
</gene>
<evidence type="ECO:0000313" key="10">
    <source>
        <dbReference type="EMBL" id="KAL2818449.1"/>
    </source>
</evidence>
<comment type="caution">
    <text evidence="10">The sequence shown here is derived from an EMBL/GenBank/DDBJ whole genome shotgun (WGS) entry which is preliminary data.</text>
</comment>
<keyword evidence="3 9" id="KW-0028">Amino-acid biosynthesis</keyword>
<dbReference type="EC" id="2.3.1.1" evidence="9"/>
<comment type="similarity">
    <text evidence="1 9">Belongs to the ArgJ family.</text>
</comment>
<comment type="subcellular location">
    <subcellularLocation>
        <location evidence="9">Mitochondrion matrix</location>
    </subcellularLocation>
</comment>
<feature type="binding site" evidence="9">
    <location>
        <position position="223"/>
    </location>
    <ligand>
        <name>substrate</name>
    </ligand>
</feature>
<dbReference type="NCBIfam" id="NF003802">
    <property type="entry name" value="PRK05388.1"/>
    <property type="match status" value="1"/>
</dbReference>
<evidence type="ECO:0000256" key="5">
    <source>
        <dbReference type="ARBA" id="ARBA00022813"/>
    </source>
</evidence>
<proteinExistence type="inferred from homology"/>
<dbReference type="InterPro" id="IPR042195">
    <property type="entry name" value="ArgJ_beta_C"/>
</dbReference>
<dbReference type="SUPFAM" id="SSF56266">
    <property type="entry name" value="DmpA/ArgJ-like"/>
    <property type="match status" value="1"/>
</dbReference>
<comment type="catalytic activity">
    <reaction evidence="9">
        <text>N(2)-acetyl-L-ornithine + L-glutamate = N-acetyl-L-glutamate + L-ornithine</text>
        <dbReference type="Rhea" id="RHEA:15349"/>
        <dbReference type="ChEBI" id="CHEBI:29985"/>
        <dbReference type="ChEBI" id="CHEBI:44337"/>
        <dbReference type="ChEBI" id="CHEBI:46911"/>
        <dbReference type="ChEBI" id="CHEBI:57805"/>
        <dbReference type="EC" id="2.3.1.35"/>
    </reaction>
</comment>
<keyword evidence="8 9" id="KW-0012">Acyltransferase</keyword>
<dbReference type="Pfam" id="PF01960">
    <property type="entry name" value="ArgJ"/>
    <property type="match status" value="1"/>
</dbReference>
<comment type="PTM">
    <text evidence="9">The alpha and beta chains are autoproteolytically processed from a single precursor protein within the mitochondrion.</text>
</comment>
<organism evidence="10 11">
    <name type="scientific">Aspergillus cavernicola</name>
    <dbReference type="NCBI Taxonomy" id="176166"/>
    <lineage>
        <taxon>Eukaryota</taxon>
        <taxon>Fungi</taxon>
        <taxon>Dikarya</taxon>
        <taxon>Ascomycota</taxon>
        <taxon>Pezizomycotina</taxon>
        <taxon>Eurotiomycetes</taxon>
        <taxon>Eurotiomycetidae</taxon>
        <taxon>Eurotiales</taxon>
        <taxon>Aspergillaceae</taxon>
        <taxon>Aspergillus</taxon>
        <taxon>Aspergillus subgen. Nidulantes</taxon>
    </lineage>
</organism>
<dbReference type="PANTHER" id="PTHR23100:SF0">
    <property type="entry name" value="ARGININE BIOSYNTHESIS BIFUNCTIONAL PROTEIN ARGJ, MITOCHONDRIAL"/>
    <property type="match status" value="1"/>
</dbReference>
<feature type="site" description="Involved in the stabilization of negative charge on the oxyanion by the formation of the oxyanion hole" evidence="9">
    <location>
        <position position="156"/>
    </location>
</feature>
<dbReference type="InterPro" id="IPR002813">
    <property type="entry name" value="Arg_biosynth_ArgJ"/>
</dbReference>
<dbReference type="PANTHER" id="PTHR23100">
    <property type="entry name" value="ARGININE BIOSYNTHESIS BIFUNCTIONAL PROTEIN ARGJ"/>
    <property type="match status" value="1"/>
</dbReference>
<comment type="catalytic activity">
    <reaction evidence="9">
        <text>L-glutamate + acetyl-CoA = N-acetyl-L-glutamate + CoA + H(+)</text>
        <dbReference type="Rhea" id="RHEA:24292"/>
        <dbReference type="ChEBI" id="CHEBI:15378"/>
        <dbReference type="ChEBI" id="CHEBI:29985"/>
        <dbReference type="ChEBI" id="CHEBI:44337"/>
        <dbReference type="ChEBI" id="CHEBI:57287"/>
        <dbReference type="ChEBI" id="CHEBI:57288"/>
        <dbReference type="EC" id="2.3.1.1"/>
    </reaction>
</comment>
<keyword evidence="6 9" id="KW-0496">Mitochondrion</keyword>
<feature type="site" description="Involved in the stabilization of negative charge on the oxyanion by the formation of the oxyanion hole" evidence="9">
    <location>
        <position position="155"/>
    </location>
</feature>
<name>A0ABR4HSI3_9EURO</name>
<feature type="binding site" evidence="9">
    <location>
        <position position="194"/>
    </location>
    <ligand>
        <name>substrate</name>
    </ligand>
</feature>
<feature type="binding site" evidence="9">
    <location>
        <position position="459"/>
    </location>
    <ligand>
        <name>substrate</name>
    </ligand>
</feature>
<reference evidence="10 11" key="1">
    <citation type="submission" date="2024-07" db="EMBL/GenBank/DDBJ databases">
        <title>Section-level genome sequencing and comparative genomics of Aspergillus sections Usti and Cavernicolus.</title>
        <authorList>
            <consortium name="Lawrence Berkeley National Laboratory"/>
            <person name="Nybo J.L."/>
            <person name="Vesth T.C."/>
            <person name="Theobald S."/>
            <person name="Frisvad J.C."/>
            <person name="Larsen T.O."/>
            <person name="Kjaerboelling I."/>
            <person name="Rothschild-Mancinelli K."/>
            <person name="Lyhne E.K."/>
            <person name="Kogle M.E."/>
            <person name="Barry K."/>
            <person name="Clum A."/>
            <person name="Na H."/>
            <person name="Ledsgaard L."/>
            <person name="Lin J."/>
            <person name="Lipzen A."/>
            <person name="Kuo A."/>
            <person name="Riley R."/>
            <person name="Mondo S."/>
            <person name="LaButti K."/>
            <person name="Haridas S."/>
            <person name="Pangalinan J."/>
            <person name="Salamov A.A."/>
            <person name="Simmons B.A."/>
            <person name="Magnuson J.K."/>
            <person name="Chen J."/>
            <person name="Drula E."/>
            <person name="Henrissat B."/>
            <person name="Wiebenga A."/>
            <person name="Lubbers R.J."/>
            <person name="Gomes A.C."/>
            <person name="Makela M.R."/>
            <person name="Stajich J."/>
            <person name="Grigoriev I.V."/>
            <person name="Mortensen U.H."/>
            <person name="De vries R.P."/>
            <person name="Baker S.E."/>
            <person name="Andersen M.R."/>
        </authorList>
    </citation>
    <scope>NUCLEOTIDE SEQUENCE [LARGE SCALE GENOMIC DNA]</scope>
    <source>
        <strain evidence="10 11">CBS 600.67</strain>
    </source>
</reference>
<evidence type="ECO:0000256" key="1">
    <source>
        <dbReference type="ARBA" id="ARBA00006774"/>
    </source>
</evidence>
<evidence type="ECO:0000256" key="3">
    <source>
        <dbReference type="ARBA" id="ARBA00022605"/>
    </source>
</evidence>
<comment type="subunit">
    <text evidence="9">Heterodimer of an alpha and a beta chain.</text>
</comment>
<feature type="chain" id="PRO_5044897753" description="Arginine biosynthesis bifunctional protein ArgJ alpha chain" evidence="9">
    <location>
        <begin position="1"/>
        <end position="233"/>
    </location>
</feature>
<dbReference type="EMBL" id="JBFXLS010000084">
    <property type="protein sequence ID" value="KAL2818449.1"/>
    <property type="molecule type" value="Genomic_DNA"/>
</dbReference>
<dbReference type="HAMAP" id="MF_01106">
    <property type="entry name" value="ArgJ"/>
    <property type="match status" value="1"/>
</dbReference>
<comment type="pathway">
    <text evidence="9">Amino-acid biosynthesis; L-arginine biosynthesis; L-ornithine and N-acetyl-L-glutamate from L-glutamate and N(2)-acetyl-L-ornithine (cyclic): step 1/1.</text>
</comment>
<evidence type="ECO:0000256" key="2">
    <source>
        <dbReference type="ARBA" id="ARBA00022571"/>
    </source>
</evidence>
<dbReference type="EC" id="2.3.1.35" evidence="9"/>
<evidence type="ECO:0000256" key="8">
    <source>
        <dbReference type="ARBA" id="ARBA00023315"/>
    </source>
</evidence>
<feature type="site" description="Cleavage; by autolysis" evidence="9">
    <location>
        <begin position="233"/>
        <end position="234"/>
    </location>
</feature>
<feature type="binding site" evidence="9">
    <location>
        <position position="464"/>
    </location>
    <ligand>
        <name>substrate</name>
    </ligand>
</feature>
<dbReference type="Proteomes" id="UP001610335">
    <property type="component" value="Unassembled WGS sequence"/>
</dbReference>
<evidence type="ECO:0000256" key="7">
    <source>
        <dbReference type="ARBA" id="ARBA00023268"/>
    </source>
</evidence>
<comment type="pathway">
    <text evidence="9">Amino-acid biosynthesis; L-arginine biosynthesis; N(2)-acetyl-L-ornithine from L-glutamate: step 1/4.</text>
</comment>
<keyword evidence="11" id="KW-1185">Reference proteome</keyword>
<keyword evidence="4 9" id="KW-0808">Transferase</keyword>
<evidence type="ECO:0000313" key="11">
    <source>
        <dbReference type="Proteomes" id="UP001610335"/>
    </source>
</evidence>
<comment type="function">
    <text evidence="9">Catalyzes two activities which are involved in the cyclic version of arginine biosynthesis: the synthesis of acetylglutamate from glutamate and acetyl-CoA, and of ornithine by transacetylation between acetylornithine and glutamate.</text>
</comment>
<sequence length="464" mass="48643">MASPAQPTAVMAAFARMVKGQVRCYSAPVDVAIPASKRKYIPSSGTYPKGFLVSGTHVGVKASNTKFPDLALISSETPCSAAAVFTTNKFQAAPVQVSKRILNASQGQGIRSVVINSGCANAVTGKGGLEDATNMAAKVDDYTGVAEAGTLVMSTGVIGQRLPISKILNKIPEAHATLSSTHDAWLTTARAICTTDTFPKLLSRTFTLPSSPGRTYSLAGMTKGAGMIHPNMATLLGVIVTDAPIIPSALQSLLKSAVARSFNAISIDGDTSTNDTVAILANGAAGGAPINSSSSNDYTVMQEILTSFLQSLSQLVVRDGEGATKFVTVRIKNSPDYESAQLIASTIARSPLVKTALYGRDANWGRILCAVGYTQGVAPGTVVPERTSVSFKPVDGSPVLKLLVNGEPEQVDEERASVILQEEDLEIVVDLGGGEKGELGGEEGVYWFCDFSHEYVTINGDYRT</sequence>
<protein>
    <recommendedName>
        <fullName evidence="9">Arginine biosynthesis bifunctional protein ArgJ, mitochondrial</fullName>
    </recommendedName>
    <domain>
        <recommendedName>
            <fullName evidence="9">Glutamate N-acetyltransferase</fullName>
            <shortName evidence="9">GAT</shortName>
            <ecNumber evidence="9">2.3.1.35</ecNumber>
        </recommendedName>
        <alternativeName>
            <fullName evidence="9">Ornithine acetyltransferase</fullName>
            <shortName evidence="9">OATase</shortName>
        </alternativeName>
        <alternativeName>
            <fullName evidence="9">Ornithine transacetylase</fullName>
        </alternativeName>
    </domain>
    <domain>
        <recommendedName>
            <fullName evidence="9">Amino-acid acetyltransferase</fullName>
            <ecNumber evidence="9">2.3.1.1</ecNumber>
        </recommendedName>
        <alternativeName>
            <fullName evidence="9">N-acetylglutamate synthase</fullName>
            <shortName evidence="9">AGS</shortName>
        </alternativeName>
    </domain>
    <component>
        <recommendedName>
            <fullName evidence="9">Arginine biosynthesis bifunctional protein ArgJ alpha chain</fullName>
        </recommendedName>
    </component>
    <component>
        <recommendedName>
            <fullName evidence="9">Arginine biosynthesis bifunctional protein ArgJ beta chain</fullName>
        </recommendedName>
    </component>
</protein>
<evidence type="ECO:0000256" key="9">
    <source>
        <dbReference type="HAMAP-Rule" id="MF_03124"/>
    </source>
</evidence>
<feature type="binding site" evidence="9">
    <location>
        <position position="234"/>
    </location>
    <ligand>
        <name>substrate</name>
    </ligand>
</feature>
<evidence type="ECO:0000256" key="6">
    <source>
        <dbReference type="ARBA" id="ARBA00023128"/>
    </source>
</evidence>
<feature type="chain" id="PRO_5044897752" description="Arginine biosynthesis bifunctional protein ArgJ beta chain" evidence="9">
    <location>
        <begin position="234"/>
        <end position="464"/>
    </location>
</feature>
<feature type="active site" description="Nucleophile" evidence="9">
    <location>
        <position position="234"/>
    </location>
</feature>
<evidence type="ECO:0000256" key="4">
    <source>
        <dbReference type="ARBA" id="ARBA00022679"/>
    </source>
</evidence>
<accession>A0ABR4HSI3</accession>
<keyword evidence="7 9" id="KW-0511">Multifunctional enzyme</keyword>
<dbReference type="Gene3D" id="3.60.70.12">
    <property type="entry name" value="L-amino peptidase D-ALA esterase/amidase"/>
    <property type="match status" value="1"/>
</dbReference>
<dbReference type="Gene3D" id="3.30.2330.10">
    <property type="entry name" value="arginine biosynthesis bifunctional protein suprefamily"/>
    <property type="match status" value="1"/>
</dbReference>